<feature type="compositionally biased region" description="Low complexity" evidence="1">
    <location>
        <begin position="334"/>
        <end position="344"/>
    </location>
</feature>
<sequence length="412" mass="43079">MAATSTLKPAATTRQPQGAAVGLASESLLITGDDRLAELVAPLAAATGHPLHRVRHPRDAEPRWQRAPLVIVGADVAPDCLAHRLPERPGLILCTTMAWLGADPADTSMLWPMAIQLHADHVIAVPEGAEWLLDRFTRAKRAVTLAPVVATVAGHGGAGASTLALGLATAAAQSGKRAVLIDLDVTGGGIDAAAGLASQSGWRWPSLAGATGPFEPERLLAGLPQRGELYLIGPDPHNPAGVDPELVGRVLHAARLAADLIVTDLPREPSEAAIRAASAARSVALLVAPGERNWEAARSVRTAYGLHASRLGLVRRTATGAGHARPAGASRKNATPARARAAQRTEPEDATVLPVWGQMPTDRNLPTRLRQGRLPRGRTARVVDALGTELVQSRTACGERSRRAADRAGSVR</sequence>
<evidence type="ECO:0000313" key="4">
    <source>
        <dbReference type="EMBL" id="THV41580.1"/>
    </source>
</evidence>
<dbReference type="RefSeq" id="WP_136534543.1">
    <property type="nucleotide sequence ID" value="NZ_STGY01000042.1"/>
</dbReference>
<dbReference type="InterPro" id="IPR022521">
    <property type="entry name" value="Rv3660c"/>
</dbReference>
<dbReference type="PANTHER" id="PTHR43384:SF11">
    <property type="entry name" value="SEPTUM SITE DETERMINING PROTEIN"/>
    <property type="match status" value="1"/>
</dbReference>
<dbReference type="GO" id="GO:0005524">
    <property type="term" value="F:ATP binding"/>
    <property type="evidence" value="ECO:0007669"/>
    <property type="project" value="TreeGrafter"/>
</dbReference>
<dbReference type="EMBL" id="STGY01000042">
    <property type="protein sequence ID" value="THV41580.1"/>
    <property type="molecule type" value="Genomic_DNA"/>
</dbReference>
<reference evidence="5" key="1">
    <citation type="submission" date="2019-04" db="EMBL/GenBank/DDBJ databases">
        <title>Nocardioides xinjiangensis sp. nov.</title>
        <authorList>
            <person name="Liu S."/>
        </authorList>
    </citation>
    <scope>NUCLEOTIDE SEQUENCE [LARGE SCALE GENOMIC DNA]</scope>
    <source>
        <strain evidence="5">18</strain>
    </source>
</reference>
<evidence type="ECO:0000259" key="2">
    <source>
        <dbReference type="Pfam" id="PF01656"/>
    </source>
</evidence>
<name>A0A4S8QBD1_9ACTN</name>
<dbReference type="InterPro" id="IPR059050">
    <property type="entry name" value="Rv3660c_N"/>
</dbReference>
<dbReference type="GO" id="GO:0005829">
    <property type="term" value="C:cytosol"/>
    <property type="evidence" value="ECO:0007669"/>
    <property type="project" value="TreeGrafter"/>
</dbReference>
<evidence type="ECO:0000313" key="5">
    <source>
        <dbReference type="Proteomes" id="UP000308760"/>
    </source>
</evidence>
<dbReference type="GO" id="GO:0016887">
    <property type="term" value="F:ATP hydrolysis activity"/>
    <property type="evidence" value="ECO:0007669"/>
    <property type="project" value="TreeGrafter"/>
</dbReference>
<dbReference type="PANTHER" id="PTHR43384">
    <property type="entry name" value="SEPTUM SITE-DETERMINING PROTEIN MIND HOMOLOG, CHLOROPLASTIC-RELATED"/>
    <property type="match status" value="1"/>
</dbReference>
<dbReference type="Pfam" id="PF01656">
    <property type="entry name" value="CbiA"/>
    <property type="match status" value="1"/>
</dbReference>
<dbReference type="InterPro" id="IPR027417">
    <property type="entry name" value="P-loop_NTPase"/>
</dbReference>
<feature type="region of interest" description="Disordered" evidence="1">
    <location>
        <begin position="319"/>
        <end position="349"/>
    </location>
</feature>
<dbReference type="InterPro" id="IPR002586">
    <property type="entry name" value="CobQ/CobB/MinD/ParA_Nub-bd_dom"/>
</dbReference>
<gene>
    <name evidence="4" type="ORF">FAB82_10780</name>
</gene>
<accession>A0A4S8QBD1</accession>
<evidence type="ECO:0008006" key="6">
    <source>
        <dbReference type="Google" id="ProtNLM"/>
    </source>
</evidence>
<dbReference type="NCBIfam" id="TIGR03815">
    <property type="entry name" value="CpaE_hom_Actino"/>
    <property type="match status" value="1"/>
</dbReference>
<organism evidence="4 5">
    <name type="scientific">Glycomyces buryatensis</name>
    <dbReference type="NCBI Taxonomy" id="2570927"/>
    <lineage>
        <taxon>Bacteria</taxon>
        <taxon>Bacillati</taxon>
        <taxon>Actinomycetota</taxon>
        <taxon>Actinomycetes</taxon>
        <taxon>Glycomycetales</taxon>
        <taxon>Glycomycetaceae</taxon>
        <taxon>Glycomyces</taxon>
    </lineage>
</organism>
<feature type="domain" description="CobQ/CobB/MinD/ParA nucleotide binding" evidence="2">
    <location>
        <begin position="150"/>
        <end position="186"/>
    </location>
</feature>
<evidence type="ECO:0000256" key="1">
    <source>
        <dbReference type="SAM" id="MobiDB-lite"/>
    </source>
</evidence>
<reference evidence="4 5" key="2">
    <citation type="submission" date="2019-05" db="EMBL/GenBank/DDBJ databases">
        <title>Glycomyces buryatensis sp. nov.</title>
        <authorList>
            <person name="Nikitina E."/>
        </authorList>
    </citation>
    <scope>NUCLEOTIDE SEQUENCE [LARGE SCALE GENOMIC DNA]</scope>
    <source>
        <strain evidence="4 5">18</strain>
    </source>
</reference>
<dbReference type="GO" id="GO:0009898">
    <property type="term" value="C:cytoplasmic side of plasma membrane"/>
    <property type="evidence" value="ECO:0007669"/>
    <property type="project" value="TreeGrafter"/>
</dbReference>
<dbReference type="SUPFAM" id="SSF52540">
    <property type="entry name" value="P-loop containing nucleoside triphosphate hydrolases"/>
    <property type="match status" value="1"/>
</dbReference>
<evidence type="ECO:0000259" key="3">
    <source>
        <dbReference type="Pfam" id="PF26563"/>
    </source>
</evidence>
<dbReference type="OrthoDB" id="3252838at2"/>
<feature type="domain" description="Rv3660c-like CheY-like N-terminal" evidence="3">
    <location>
        <begin position="30"/>
        <end position="141"/>
    </location>
</feature>
<protein>
    <recommendedName>
        <fullName evidence="6">Septum formation initiator</fullName>
    </recommendedName>
</protein>
<dbReference type="InterPro" id="IPR050625">
    <property type="entry name" value="ParA/MinD_ATPase"/>
</dbReference>
<keyword evidence="5" id="KW-1185">Reference proteome</keyword>
<dbReference type="GO" id="GO:0051782">
    <property type="term" value="P:negative regulation of cell division"/>
    <property type="evidence" value="ECO:0007669"/>
    <property type="project" value="TreeGrafter"/>
</dbReference>
<dbReference type="Gene3D" id="3.40.50.300">
    <property type="entry name" value="P-loop containing nucleotide triphosphate hydrolases"/>
    <property type="match status" value="1"/>
</dbReference>
<dbReference type="AlphaFoldDB" id="A0A4S8QBD1"/>
<comment type="caution">
    <text evidence="4">The sequence shown here is derived from an EMBL/GenBank/DDBJ whole genome shotgun (WGS) entry which is preliminary data.</text>
</comment>
<proteinExistence type="predicted"/>
<dbReference type="Proteomes" id="UP000308760">
    <property type="component" value="Unassembled WGS sequence"/>
</dbReference>
<dbReference type="Pfam" id="PF26563">
    <property type="entry name" value="Rv3660c_N"/>
    <property type="match status" value="1"/>
</dbReference>